<keyword evidence="5 7" id="KW-1133">Transmembrane helix</keyword>
<dbReference type="InterPro" id="IPR001610">
    <property type="entry name" value="PAC"/>
</dbReference>
<dbReference type="SUPFAM" id="SSF55785">
    <property type="entry name" value="PYP-like sensor domain (PAS domain)"/>
    <property type="match status" value="1"/>
</dbReference>
<dbReference type="InterPro" id="IPR035965">
    <property type="entry name" value="PAS-like_dom_sf"/>
</dbReference>
<dbReference type="NCBIfam" id="TIGR00229">
    <property type="entry name" value="sensory_box"/>
    <property type="match status" value="1"/>
</dbReference>
<proteinExistence type="predicted"/>
<dbReference type="GO" id="GO:0005516">
    <property type="term" value="F:calmodulin binding"/>
    <property type="evidence" value="ECO:0007669"/>
    <property type="project" value="UniProtKB-KW"/>
</dbReference>
<name>A0ABD2PL12_9PLAT</name>
<sequence length="384" mass="44487">MPGNRKGLVAPQNTFLDSILRKFNTPNTGFILVNGRVENYPIVFVNAAFAKMTYFQRSQIMHQNALCPFMHGERTQLEAIEKYRQSLELDMVNQTEITLYKRNGTLLWVIVHVAPILNDDGNPSLHLVVFQDISALRQPMEEDELLKNNLSKFAKLARSVARNRTTNFDSDLAESLPLVSFKPSDLPEYRLEAPQTPAYILLHYSRFKFFWDWLILLMTFYTAISVPYCLAFDDPKNSRLDEHLETIDRIVDLFFFVDIMISFHTTFVGPSGEVVSDARVIKMNYLKSWFLVDFILCIPFDLFSSWSIFTGSLSMLKVIRILRIARVLRQLDQYLNGTTLKFIMASWIMILGHWLACVWYLVGLKDQKSNAQGGWIKQLRNDVQ</sequence>
<dbReference type="InterPro" id="IPR050818">
    <property type="entry name" value="KCNH_animal-type"/>
</dbReference>
<evidence type="ECO:0000256" key="5">
    <source>
        <dbReference type="ARBA" id="ARBA00022989"/>
    </source>
</evidence>
<evidence type="ECO:0000256" key="1">
    <source>
        <dbReference type="ARBA" id="ARBA00004141"/>
    </source>
</evidence>
<gene>
    <name evidence="9" type="ORF">Ciccas_013946</name>
</gene>
<feature type="transmembrane region" description="Helical" evidence="7">
    <location>
        <begin position="289"/>
        <end position="319"/>
    </location>
</feature>
<dbReference type="Pfam" id="PF00520">
    <property type="entry name" value="Ion_trans"/>
    <property type="match status" value="1"/>
</dbReference>
<feature type="non-terminal residue" evidence="9">
    <location>
        <position position="384"/>
    </location>
</feature>
<dbReference type="SMART" id="SM00086">
    <property type="entry name" value="PAC"/>
    <property type="match status" value="1"/>
</dbReference>
<dbReference type="GO" id="GO:0006813">
    <property type="term" value="P:potassium ion transport"/>
    <property type="evidence" value="ECO:0007669"/>
    <property type="project" value="UniProtKB-ARBA"/>
</dbReference>
<dbReference type="PANTHER" id="PTHR10217:SF435">
    <property type="entry name" value="POTASSIUM VOLTAGE-GATED CHANNEL PROTEIN EAG"/>
    <property type="match status" value="1"/>
</dbReference>
<evidence type="ECO:0000256" key="4">
    <source>
        <dbReference type="ARBA" id="ARBA00022860"/>
    </source>
</evidence>
<dbReference type="Pfam" id="PF13426">
    <property type="entry name" value="PAS_9"/>
    <property type="match status" value="1"/>
</dbReference>
<comment type="caution">
    <text evidence="9">The sequence shown here is derived from an EMBL/GenBank/DDBJ whole genome shotgun (WGS) entry which is preliminary data.</text>
</comment>
<keyword evidence="10" id="KW-1185">Reference proteome</keyword>
<dbReference type="GO" id="GO:0055085">
    <property type="term" value="P:transmembrane transport"/>
    <property type="evidence" value="ECO:0007669"/>
    <property type="project" value="UniProtKB-ARBA"/>
</dbReference>
<dbReference type="GO" id="GO:0016020">
    <property type="term" value="C:membrane"/>
    <property type="evidence" value="ECO:0007669"/>
    <property type="project" value="UniProtKB-SubCell"/>
</dbReference>
<dbReference type="InterPro" id="IPR003949">
    <property type="entry name" value="K_chnl_volt-dep_EAG"/>
</dbReference>
<dbReference type="InterPro" id="IPR003938">
    <property type="entry name" value="K_chnl_volt-dep_EAG/ELK/ERG"/>
</dbReference>
<evidence type="ECO:0000313" key="10">
    <source>
        <dbReference type="Proteomes" id="UP001626550"/>
    </source>
</evidence>
<evidence type="ECO:0000313" key="9">
    <source>
        <dbReference type="EMBL" id="KAL3307537.1"/>
    </source>
</evidence>
<dbReference type="Gene3D" id="1.10.287.70">
    <property type="match status" value="1"/>
</dbReference>
<dbReference type="InterPro" id="IPR005821">
    <property type="entry name" value="Ion_trans_dom"/>
</dbReference>
<evidence type="ECO:0000256" key="3">
    <source>
        <dbReference type="ARBA" id="ARBA00022692"/>
    </source>
</evidence>
<dbReference type="PANTHER" id="PTHR10217">
    <property type="entry name" value="VOLTAGE AND LIGAND GATED POTASSIUM CHANNEL"/>
    <property type="match status" value="1"/>
</dbReference>
<dbReference type="PRINTS" id="PR01464">
    <property type="entry name" value="EAGCHANNEL"/>
</dbReference>
<protein>
    <recommendedName>
        <fullName evidence="8">PAC domain-containing protein</fullName>
    </recommendedName>
</protein>
<feature type="domain" description="PAC" evidence="8">
    <location>
        <begin position="93"/>
        <end position="145"/>
    </location>
</feature>
<dbReference type="EMBL" id="JBJKFK010007108">
    <property type="protein sequence ID" value="KAL3307537.1"/>
    <property type="molecule type" value="Genomic_DNA"/>
</dbReference>
<accession>A0ABD2PL12</accession>
<keyword evidence="4" id="KW-0112">Calmodulin-binding</keyword>
<dbReference type="Proteomes" id="UP001626550">
    <property type="component" value="Unassembled WGS sequence"/>
</dbReference>
<dbReference type="InterPro" id="IPR000014">
    <property type="entry name" value="PAS"/>
</dbReference>
<dbReference type="PROSITE" id="PS50113">
    <property type="entry name" value="PAC"/>
    <property type="match status" value="1"/>
</dbReference>
<dbReference type="SUPFAM" id="SSF81324">
    <property type="entry name" value="Voltage-gated potassium channels"/>
    <property type="match status" value="1"/>
</dbReference>
<reference evidence="9 10" key="1">
    <citation type="submission" date="2024-11" db="EMBL/GenBank/DDBJ databases">
        <title>Adaptive evolution of stress response genes in parasites aligns with host niche diversity.</title>
        <authorList>
            <person name="Hahn C."/>
            <person name="Resl P."/>
        </authorList>
    </citation>
    <scope>NUCLEOTIDE SEQUENCE [LARGE SCALE GENOMIC DNA]</scope>
    <source>
        <strain evidence="9">EGGRZ-B1_66</strain>
        <tissue evidence="9">Body</tissue>
    </source>
</reference>
<feature type="transmembrane region" description="Helical" evidence="7">
    <location>
        <begin position="340"/>
        <end position="362"/>
    </location>
</feature>
<keyword evidence="2" id="KW-0597">Phosphoprotein</keyword>
<evidence type="ECO:0000256" key="6">
    <source>
        <dbReference type="ARBA" id="ARBA00023136"/>
    </source>
</evidence>
<dbReference type="PRINTS" id="PR01463">
    <property type="entry name" value="EAGCHANLFMLY"/>
</dbReference>
<dbReference type="AlphaFoldDB" id="A0ABD2PL12"/>
<organism evidence="9 10">
    <name type="scientific">Cichlidogyrus casuarinus</name>
    <dbReference type="NCBI Taxonomy" id="1844966"/>
    <lineage>
        <taxon>Eukaryota</taxon>
        <taxon>Metazoa</taxon>
        <taxon>Spiralia</taxon>
        <taxon>Lophotrochozoa</taxon>
        <taxon>Platyhelminthes</taxon>
        <taxon>Monogenea</taxon>
        <taxon>Monopisthocotylea</taxon>
        <taxon>Dactylogyridea</taxon>
        <taxon>Ancyrocephalidae</taxon>
        <taxon>Cichlidogyrus</taxon>
    </lineage>
</organism>
<evidence type="ECO:0000256" key="2">
    <source>
        <dbReference type="ARBA" id="ARBA00022553"/>
    </source>
</evidence>
<keyword evidence="3 7" id="KW-0812">Transmembrane</keyword>
<dbReference type="InterPro" id="IPR000700">
    <property type="entry name" value="PAS-assoc_C"/>
</dbReference>
<evidence type="ECO:0000256" key="7">
    <source>
        <dbReference type="SAM" id="Phobius"/>
    </source>
</evidence>
<keyword evidence="6 7" id="KW-0472">Membrane</keyword>
<dbReference type="CDD" id="cd00130">
    <property type="entry name" value="PAS"/>
    <property type="match status" value="1"/>
</dbReference>
<dbReference type="Gene3D" id="3.30.450.20">
    <property type="entry name" value="PAS domain"/>
    <property type="match status" value="1"/>
</dbReference>
<feature type="transmembrane region" description="Helical" evidence="7">
    <location>
        <begin position="210"/>
        <end position="230"/>
    </location>
</feature>
<evidence type="ECO:0000259" key="8">
    <source>
        <dbReference type="PROSITE" id="PS50113"/>
    </source>
</evidence>
<comment type="subcellular location">
    <subcellularLocation>
        <location evidence="1">Membrane</location>
        <topology evidence="1">Multi-pass membrane protein</topology>
    </subcellularLocation>
</comment>